<comment type="caution">
    <text evidence="2">The sequence shown here is derived from an EMBL/GenBank/DDBJ whole genome shotgun (WGS) entry which is preliminary data.</text>
</comment>
<dbReference type="InterPro" id="IPR000595">
    <property type="entry name" value="cNMP-bd_dom"/>
</dbReference>
<dbReference type="RefSeq" id="WP_169531657.1">
    <property type="nucleotide sequence ID" value="NZ_JABBGH010000002.1"/>
</dbReference>
<dbReference type="PANTHER" id="PTHR24567">
    <property type="entry name" value="CRP FAMILY TRANSCRIPTIONAL REGULATORY PROTEIN"/>
    <property type="match status" value="1"/>
</dbReference>
<dbReference type="Pfam" id="PF00027">
    <property type="entry name" value="cNMP_binding"/>
    <property type="match status" value="1"/>
</dbReference>
<dbReference type="CDD" id="cd00038">
    <property type="entry name" value="CAP_ED"/>
    <property type="match status" value="1"/>
</dbReference>
<dbReference type="SUPFAM" id="SSF51206">
    <property type="entry name" value="cAMP-binding domain-like"/>
    <property type="match status" value="1"/>
</dbReference>
<dbReference type="Gene3D" id="2.60.120.10">
    <property type="entry name" value="Jelly Rolls"/>
    <property type="match status" value="1"/>
</dbReference>
<sequence>MKLPTSPLQLVSHYFQRGYFPLNAQEAEALAAYCTRRQIKRRQLLLQTGEICRHVYFVVAGCLRLYAVDTGGKAHNLQFAVENEWLSDLASFYAEQPSGVFIEALESTSVLQISHDDLLDLFVRFHKFDRNFRILIERQYLQLQDRLLQSISTPAEARYRAFLAQYPHWAARLPNTQIAAYLGITPEFLSKIRRDQASAHRRQP</sequence>
<proteinExistence type="predicted"/>
<dbReference type="GO" id="GO:0005829">
    <property type="term" value="C:cytosol"/>
    <property type="evidence" value="ECO:0007669"/>
    <property type="project" value="TreeGrafter"/>
</dbReference>
<accession>A0A7Y0FN16</accession>
<dbReference type="PROSITE" id="PS50042">
    <property type="entry name" value="CNMP_BINDING_3"/>
    <property type="match status" value="1"/>
</dbReference>
<dbReference type="AlphaFoldDB" id="A0A7Y0FN16"/>
<dbReference type="InterPro" id="IPR018490">
    <property type="entry name" value="cNMP-bd_dom_sf"/>
</dbReference>
<dbReference type="PANTHER" id="PTHR24567:SF76">
    <property type="entry name" value="CYCLIC NUCLEOTIDE-BINDING DOMAIN PROTEIN"/>
    <property type="match status" value="1"/>
</dbReference>
<dbReference type="SMART" id="SM00100">
    <property type="entry name" value="cNMP"/>
    <property type="match status" value="1"/>
</dbReference>
<reference evidence="2 3" key="1">
    <citation type="submission" date="2020-04" db="EMBL/GenBank/DDBJ databases">
        <title>Hymenobacter polaris sp. nov., isolated from Arctic soil.</title>
        <authorList>
            <person name="Dahal R.H."/>
        </authorList>
    </citation>
    <scope>NUCLEOTIDE SEQUENCE [LARGE SCALE GENOMIC DNA]</scope>
    <source>
        <strain evidence="2 3">RP-2-7</strain>
    </source>
</reference>
<dbReference type="InterPro" id="IPR014710">
    <property type="entry name" value="RmlC-like_jellyroll"/>
</dbReference>
<dbReference type="EMBL" id="JABBGH010000002">
    <property type="protein sequence ID" value="NML65999.1"/>
    <property type="molecule type" value="Genomic_DNA"/>
</dbReference>
<dbReference type="InterPro" id="IPR050397">
    <property type="entry name" value="Env_Response_Regulators"/>
</dbReference>
<organism evidence="2 3">
    <name type="scientific">Hymenobacter polaris</name>
    <dbReference type="NCBI Taxonomy" id="2682546"/>
    <lineage>
        <taxon>Bacteria</taxon>
        <taxon>Pseudomonadati</taxon>
        <taxon>Bacteroidota</taxon>
        <taxon>Cytophagia</taxon>
        <taxon>Cytophagales</taxon>
        <taxon>Hymenobacteraceae</taxon>
        <taxon>Hymenobacter</taxon>
    </lineage>
</organism>
<keyword evidence="3" id="KW-1185">Reference proteome</keyword>
<evidence type="ECO:0000259" key="1">
    <source>
        <dbReference type="PROSITE" id="PS50042"/>
    </source>
</evidence>
<name>A0A7Y0FN16_9BACT</name>
<evidence type="ECO:0000313" key="2">
    <source>
        <dbReference type="EMBL" id="NML65999.1"/>
    </source>
</evidence>
<feature type="domain" description="Cyclic nucleotide-binding" evidence="1">
    <location>
        <begin position="45"/>
        <end position="122"/>
    </location>
</feature>
<dbReference type="GO" id="GO:0003700">
    <property type="term" value="F:DNA-binding transcription factor activity"/>
    <property type="evidence" value="ECO:0007669"/>
    <property type="project" value="TreeGrafter"/>
</dbReference>
<protein>
    <submittedName>
        <fullName evidence="2">Crp/Fnr family transcriptional regulator</fullName>
    </submittedName>
</protein>
<evidence type="ECO:0000313" key="3">
    <source>
        <dbReference type="Proteomes" id="UP000559626"/>
    </source>
</evidence>
<gene>
    <name evidence="2" type="ORF">HHL22_12365</name>
</gene>
<dbReference type="Proteomes" id="UP000559626">
    <property type="component" value="Unassembled WGS sequence"/>
</dbReference>